<accession>A0A6G0YJ83</accession>
<evidence type="ECO:0000313" key="1">
    <source>
        <dbReference type="EMBL" id="KAF0756975.1"/>
    </source>
</evidence>
<organism evidence="1 2">
    <name type="scientific">Aphis craccivora</name>
    <name type="common">Cowpea aphid</name>
    <dbReference type="NCBI Taxonomy" id="307492"/>
    <lineage>
        <taxon>Eukaryota</taxon>
        <taxon>Metazoa</taxon>
        <taxon>Ecdysozoa</taxon>
        <taxon>Arthropoda</taxon>
        <taxon>Hexapoda</taxon>
        <taxon>Insecta</taxon>
        <taxon>Pterygota</taxon>
        <taxon>Neoptera</taxon>
        <taxon>Paraneoptera</taxon>
        <taxon>Hemiptera</taxon>
        <taxon>Sternorrhyncha</taxon>
        <taxon>Aphidomorpha</taxon>
        <taxon>Aphidoidea</taxon>
        <taxon>Aphididae</taxon>
        <taxon>Aphidini</taxon>
        <taxon>Aphis</taxon>
        <taxon>Aphis</taxon>
    </lineage>
</organism>
<name>A0A6G0YJ83_APHCR</name>
<gene>
    <name evidence="1" type="ORF">FWK35_00009669</name>
</gene>
<dbReference type="EMBL" id="VUJU01003712">
    <property type="protein sequence ID" value="KAF0756975.1"/>
    <property type="molecule type" value="Genomic_DNA"/>
</dbReference>
<dbReference type="Proteomes" id="UP000478052">
    <property type="component" value="Unassembled WGS sequence"/>
</dbReference>
<protein>
    <submittedName>
        <fullName evidence="1">Uncharacterized protein</fullName>
    </submittedName>
</protein>
<evidence type="ECO:0000313" key="2">
    <source>
        <dbReference type="Proteomes" id="UP000478052"/>
    </source>
</evidence>
<reference evidence="1 2" key="1">
    <citation type="submission" date="2019-08" db="EMBL/GenBank/DDBJ databases">
        <title>Whole genome of Aphis craccivora.</title>
        <authorList>
            <person name="Voronova N.V."/>
            <person name="Shulinski R.S."/>
            <person name="Bandarenka Y.V."/>
            <person name="Zhorov D.G."/>
            <person name="Warner D."/>
        </authorList>
    </citation>
    <scope>NUCLEOTIDE SEQUENCE [LARGE SCALE GENOMIC DNA]</scope>
    <source>
        <strain evidence="1">180601</strain>
        <tissue evidence="1">Whole Body</tissue>
    </source>
</reference>
<proteinExistence type="predicted"/>
<sequence>MFPNCGQSDKSHHVSCGQNLKSSVRNYYYDNETPVHNWYVIILTYCMQHKKPAKCESDSHMKGSVPFLGTKTVKLQQSFGYNIKKFHPNRFSSFLVYLCKSRYLNIKRFLDFQKYNKVANKYRYISKCFHKSSLDIDIYEFKKKFNSERSDECIDFTMIITSQNNAPISNYGGGFRCNSEYPWCIIEYR</sequence>
<dbReference type="AlphaFoldDB" id="A0A6G0YJ83"/>
<keyword evidence="2" id="KW-1185">Reference proteome</keyword>
<comment type="caution">
    <text evidence="1">The sequence shown here is derived from an EMBL/GenBank/DDBJ whole genome shotgun (WGS) entry which is preliminary data.</text>
</comment>